<name>A0A165GA53_9BASI</name>
<dbReference type="OrthoDB" id="1751331at2759"/>
<organism evidence="3 4">
    <name type="scientific">Calocera cornea HHB12733</name>
    <dbReference type="NCBI Taxonomy" id="1353952"/>
    <lineage>
        <taxon>Eukaryota</taxon>
        <taxon>Fungi</taxon>
        <taxon>Dikarya</taxon>
        <taxon>Basidiomycota</taxon>
        <taxon>Agaricomycotina</taxon>
        <taxon>Dacrymycetes</taxon>
        <taxon>Dacrymycetales</taxon>
        <taxon>Dacrymycetaceae</taxon>
        <taxon>Calocera</taxon>
    </lineage>
</organism>
<keyword evidence="4" id="KW-1185">Reference proteome</keyword>
<dbReference type="GO" id="GO:0005634">
    <property type="term" value="C:nucleus"/>
    <property type="evidence" value="ECO:0007669"/>
    <property type="project" value="InterPro"/>
</dbReference>
<sequence length="203" mass="21900">MAIILKKGTCAALLENAVELPGKHVQVLKVEKVSVAGEPVDPEQFRVVISDGIHSIPVMLATNLNEMAASKMITKFTVLEIEQYLWVEVCTLRIVILEEVLVTAQPSKPLGTPFMLDVSTDPSNVMRSVTTLLAGTGTEERKQFSRRVGEESDGEKEGSDVSTETTMLCSDGAPRTGEAEGVIDVAPDEVYDTEKDAVHVDGA</sequence>
<dbReference type="InterPro" id="IPR012340">
    <property type="entry name" value="NA-bd_OB-fold"/>
</dbReference>
<proteinExistence type="predicted"/>
<dbReference type="Gene3D" id="2.40.50.140">
    <property type="entry name" value="Nucleic acid-binding proteins"/>
    <property type="match status" value="1"/>
</dbReference>
<dbReference type="GO" id="GO:0003677">
    <property type="term" value="F:DNA binding"/>
    <property type="evidence" value="ECO:0007669"/>
    <property type="project" value="InterPro"/>
</dbReference>
<dbReference type="SUPFAM" id="SSF50249">
    <property type="entry name" value="Nucleic acid-binding proteins"/>
    <property type="match status" value="1"/>
</dbReference>
<dbReference type="EMBL" id="KV423958">
    <property type="protein sequence ID" value="KZT57802.1"/>
    <property type="molecule type" value="Genomic_DNA"/>
</dbReference>
<protein>
    <recommendedName>
        <fullName evidence="2">Replication factor-A protein 1 N-terminal domain-containing protein</fullName>
    </recommendedName>
</protein>
<feature type="domain" description="Replication factor-A protein 1 N-terminal" evidence="2">
    <location>
        <begin position="23"/>
        <end position="102"/>
    </location>
</feature>
<evidence type="ECO:0000313" key="4">
    <source>
        <dbReference type="Proteomes" id="UP000076842"/>
    </source>
</evidence>
<feature type="compositionally biased region" description="Basic and acidic residues" evidence="1">
    <location>
        <begin position="138"/>
        <end position="159"/>
    </location>
</feature>
<dbReference type="GO" id="GO:0006260">
    <property type="term" value="P:DNA replication"/>
    <property type="evidence" value="ECO:0007669"/>
    <property type="project" value="InterPro"/>
</dbReference>
<dbReference type="InterPro" id="IPR007199">
    <property type="entry name" value="Rep_factor-A_N"/>
</dbReference>
<evidence type="ECO:0000313" key="3">
    <source>
        <dbReference type="EMBL" id="KZT57802.1"/>
    </source>
</evidence>
<gene>
    <name evidence="3" type="ORF">CALCODRAFT_482807</name>
</gene>
<dbReference type="InParanoid" id="A0A165GA53"/>
<dbReference type="Proteomes" id="UP000076842">
    <property type="component" value="Unassembled WGS sequence"/>
</dbReference>
<dbReference type="Pfam" id="PF04057">
    <property type="entry name" value="Rep-A_N"/>
    <property type="match status" value="1"/>
</dbReference>
<accession>A0A165GA53</accession>
<reference evidence="3 4" key="1">
    <citation type="journal article" date="2016" name="Mol. Biol. Evol.">
        <title>Comparative Genomics of Early-Diverging Mushroom-Forming Fungi Provides Insights into the Origins of Lignocellulose Decay Capabilities.</title>
        <authorList>
            <person name="Nagy L.G."/>
            <person name="Riley R."/>
            <person name="Tritt A."/>
            <person name="Adam C."/>
            <person name="Daum C."/>
            <person name="Floudas D."/>
            <person name="Sun H."/>
            <person name="Yadav J.S."/>
            <person name="Pangilinan J."/>
            <person name="Larsson K.H."/>
            <person name="Matsuura K."/>
            <person name="Barry K."/>
            <person name="Labutti K."/>
            <person name="Kuo R."/>
            <person name="Ohm R.A."/>
            <person name="Bhattacharya S.S."/>
            <person name="Shirouzu T."/>
            <person name="Yoshinaga Y."/>
            <person name="Martin F.M."/>
            <person name="Grigoriev I.V."/>
            <person name="Hibbett D.S."/>
        </authorList>
    </citation>
    <scope>NUCLEOTIDE SEQUENCE [LARGE SCALE GENOMIC DNA]</scope>
    <source>
        <strain evidence="3 4">HHB12733</strain>
    </source>
</reference>
<feature type="region of interest" description="Disordered" evidence="1">
    <location>
        <begin position="136"/>
        <end position="182"/>
    </location>
</feature>
<evidence type="ECO:0000256" key="1">
    <source>
        <dbReference type="SAM" id="MobiDB-lite"/>
    </source>
</evidence>
<dbReference type="STRING" id="1353952.A0A165GA53"/>
<evidence type="ECO:0000259" key="2">
    <source>
        <dbReference type="Pfam" id="PF04057"/>
    </source>
</evidence>
<dbReference type="AlphaFoldDB" id="A0A165GA53"/>